<proteinExistence type="predicted"/>
<organism evidence="3 4">
    <name type="scientific">Sinosporangium album</name>
    <dbReference type="NCBI Taxonomy" id="504805"/>
    <lineage>
        <taxon>Bacteria</taxon>
        <taxon>Bacillati</taxon>
        <taxon>Actinomycetota</taxon>
        <taxon>Actinomycetes</taxon>
        <taxon>Streptosporangiales</taxon>
        <taxon>Streptosporangiaceae</taxon>
        <taxon>Sinosporangium</taxon>
    </lineage>
</organism>
<evidence type="ECO:0000313" key="3">
    <source>
        <dbReference type="EMBL" id="SDG93608.1"/>
    </source>
</evidence>
<dbReference type="AlphaFoldDB" id="A0A1G7YAU4"/>
<protein>
    <submittedName>
        <fullName evidence="3">Uncharacterized protein</fullName>
    </submittedName>
</protein>
<dbReference type="STRING" id="504805.SAMN05421505_109175"/>
<feature type="compositionally biased region" description="Polar residues" evidence="1">
    <location>
        <begin position="178"/>
        <end position="193"/>
    </location>
</feature>
<keyword evidence="2" id="KW-0732">Signal</keyword>
<feature type="chain" id="PRO_5011626533" evidence="2">
    <location>
        <begin position="30"/>
        <end position="202"/>
    </location>
</feature>
<reference evidence="3 4" key="1">
    <citation type="submission" date="2016-10" db="EMBL/GenBank/DDBJ databases">
        <authorList>
            <person name="de Groot N.N."/>
        </authorList>
    </citation>
    <scope>NUCLEOTIDE SEQUENCE [LARGE SCALE GENOMIC DNA]</scope>
    <source>
        <strain evidence="3 4">CPCC 201354</strain>
    </source>
</reference>
<sequence length="202" mass="20257">MKNYVTSTMPWLASARLFGMSGVSVSTSAAGFAARPVTCAPSGATLATPSLTIAPPAATGGSRRSFSLVKLRHVELVSRAGRDLLAQAAASHEGVLPTTAVPSSAPESADALLPIEAEAAINAVVAEAPADAEATTAHATAYDGSAVAAFGDAEADNLPGDVDGVLPATGGLVDEPKQQTANGGLRPTQQCDPNTWRPPAIT</sequence>
<dbReference type="Proteomes" id="UP000198923">
    <property type="component" value="Unassembled WGS sequence"/>
</dbReference>
<evidence type="ECO:0000313" key="4">
    <source>
        <dbReference type="Proteomes" id="UP000198923"/>
    </source>
</evidence>
<accession>A0A1G7YAU4</accession>
<gene>
    <name evidence="3" type="ORF">SAMN05421505_109175</name>
</gene>
<dbReference type="RefSeq" id="WP_143020217.1">
    <property type="nucleotide sequence ID" value="NZ_FNCN01000009.1"/>
</dbReference>
<keyword evidence="4" id="KW-1185">Reference proteome</keyword>
<name>A0A1G7YAU4_9ACTN</name>
<feature type="region of interest" description="Disordered" evidence="1">
    <location>
        <begin position="164"/>
        <end position="202"/>
    </location>
</feature>
<evidence type="ECO:0000256" key="2">
    <source>
        <dbReference type="SAM" id="SignalP"/>
    </source>
</evidence>
<feature type="signal peptide" evidence="2">
    <location>
        <begin position="1"/>
        <end position="29"/>
    </location>
</feature>
<dbReference type="EMBL" id="FNCN01000009">
    <property type="protein sequence ID" value="SDG93608.1"/>
    <property type="molecule type" value="Genomic_DNA"/>
</dbReference>
<evidence type="ECO:0000256" key="1">
    <source>
        <dbReference type="SAM" id="MobiDB-lite"/>
    </source>
</evidence>